<evidence type="ECO:0000313" key="8">
    <source>
        <dbReference type="EMBL" id="KIP09895.1"/>
    </source>
</evidence>
<evidence type="ECO:0000256" key="7">
    <source>
        <dbReference type="SAM" id="MobiDB-lite"/>
    </source>
</evidence>
<dbReference type="Gene3D" id="3.40.50.300">
    <property type="entry name" value="P-loop containing nucleotide triphosphate hydrolases"/>
    <property type="match status" value="1"/>
</dbReference>
<feature type="binding site" evidence="5">
    <location>
        <begin position="381"/>
        <end position="384"/>
    </location>
    <ligand>
        <name>GTP</name>
        <dbReference type="ChEBI" id="CHEBI:37565"/>
    </ligand>
</feature>
<feature type="compositionally biased region" description="Low complexity" evidence="7">
    <location>
        <begin position="111"/>
        <end position="126"/>
    </location>
</feature>
<evidence type="ECO:0000256" key="5">
    <source>
        <dbReference type="PIRSR" id="PIRSR601019-1"/>
    </source>
</evidence>
<dbReference type="GO" id="GO:0046872">
    <property type="term" value="F:metal ion binding"/>
    <property type="evidence" value="ECO:0007669"/>
    <property type="project" value="UniProtKB-KW"/>
</dbReference>
<dbReference type="InterPro" id="IPR027417">
    <property type="entry name" value="P-loop_NTPase"/>
</dbReference>
<evidence type="ECO:0008006" key="10">
    <source>
        <dbReference type="Google" id="ProtNLM"/>
    </source>
</evidence>
<feature type="region of interest" description="Disordered" evidence="7">
    <location>
        <begin position="99"/>
        <end position="131"/>
    </location>
</feature>
<protein>
    <recommendedName>
        <fullName evidence="10">G-alpha-domain-containing protein</fullName>
    </recommendedName>
</protein>
<dbReference type="PANTHER" id="PTHR10218:SF360">
    <property type="entry name" value="GUANINE NUCLEOTIDE-BINDING PROTEIN SUBUNIT ALPHA HOMOLOG"/>
    <property type="match status" value="1"/>
</dbReference>
<feature type="region of interest" description="Disordered" evidence="7">
    <location>
        <begin position="1"/>
        <end position="24"/>
    </location>
</feature>
<reference evidence="8 9" key="1">
    <citation type="journal article" date="2014" name="PLoS Genet.">
        <title>Analysis of the Phlebiopsis gigantea genome, transcriptome and secretome provides insight into its pioneer colonization strategies of wood.</title>
        <authorList>
            <person name="Hori C."/>
            <person name="Ishida T."/>
            <person name="Igarashi K."/>
            <person name="Samejima M."/>
            <person name="Suzuki H."/>
            <person name="Master E."/>
            <person name="Ferreira P."/>
            <person name="Ruiz-Duenas F.J."/>
            <person name="Held B."/>
            <person name="Canessa P."/>
            <person name="Larrondo L.F."/>
            <person name="Schmoll M."/>
            <person name="Druzhinina I.S."/>
            <person name="Kubicek C.P."/>
            <person name="Gaskell J.A."/>
            <person name="Kersten P."/>
            <person name="St John F."/>
            <person name="Glasner J."/>
            <person name="Sabat G."/>
            <person name="Splinter BonDurant S."/>
            <person name="Syed K."/>
            <person name="Yadav J."/>
            <person name="Mgbeahuruike A.C."/>
            <person name="Kovalchuk A."/>
            <person name="Asiegbu F.O."/>
            <person name="Lackner G."/>
            <person name="Hoffmeister D."/>
            <person name="Rencoret J."/>
            <person name="Gutierrez A."/>
            <person name="Sun H."/>
            <person name="Lindquist E."/>
            <person name="Barry K."/>
            <person name="Riley R."/>
            <person name="Grigoriev I.V."/>
            <person name="Henrissat B."/>
            <person name="Kues U."/>
            <person name="Berka R.M."/>
            <person name="Martinez A.T."/>
            <person name="Covert S.F."/>
            <person name="Blanchette R.A."/>
            <person name="Cullen D."/>
        </authorList>
    </citation>
    <scope>NUCLEOTIDE SEQUENCE [LARGE SCALE GENOMIC DNA]</scope>
    <source>
        <strain evidence="8 9">11061_1 CR5-6</strain>
    </source>
</reference>
<evidence type="ECO:0000256" key="1">
    <source>
        <dbReference type="ARBA" id="ARBA00022723"/>
    </source>
</evidence>
<keyword evidence="1 6" id="KW-0479">Metal-binding</keyword>
<organism evidence="8 9">
    <name type="scientific">Phlebiopsis gigantea (strain 11061_1 CR5-6)</name>
    <name type="common">White-rot fungus</name>
    <name type="synonym">Peniophora gigantea</name>
    <dbReference type="NCBI Taxonomy" id="745531"/>
    <lineage>
        <taxon>Eukaryota</taxon>
        <taxon>Fungi</taxon>
        <taxon>Dikarya</taxon>
        <taxon>Basidiomycota</taxon>
        <taxon>Agaricomycotina</taxon>
        <taxon>Agaricomycetes</taxon>
        <taxon>Polyporales</taxon>
        <taxon>Phanerochaetaceae</taxon>
        <taxon>Phlebiopsis</taxon>
    </lineage>
</organism>
<proteinExistence type="predicted"/>
<dbReference type="SUPFAM" id="SSF52540">
    <property type="entry name" value="P-loop containing nucleoside triphosphate hydrolases"/>
    <property type="match status" value="1"/>
</dbReference>
<dbReference type="GO" id="GO:0005525">
    <property type="term" value="F:GTP binding"/>
    <property type="evidence" value="ECO:0007669"/>
    <property type="project" value="UniProtKB-KW"/>
</dbReference>
<dbReference type="PRINTS" id="PR00318">
    <property type="entry name" value="GPROTEINA"/>
</dbReference>
<keyword evidence="3 5" id="KW-0342">GTP-binding</keyword>
<feature type="binding site" evidence="6">
    <location>
        <position position="286"/>
    </location>
    <ligand>
        <name>Mg(2+)</name>
        <dbReference type="ChEBI" id="CHEBI:18420"/>
    </ligand>
</feature>
<dbReference type="GO" id="GO:0003924">
    <property type="term" value="F:GTPase activity"/>
    <property type="evidence" value="ECO:0007669"/>
    <property type="project" value="InterPro"/>
</dbReference>
<dbReference type="AlphaFoldDB" id="A0A0C3SDS3"/>
<sequence length="471" mass="52992">MAPLREEDPLSRVLAPPPSETAADREARLLAEAEAKRISDAIDEELQQQAKVERKGPKPTKMLLLAERASWRAVIQLNVVRSIRLILDAISDVQALQASSNTSSPKSATMSLPGSPPSSGSSSPLGDNIPKLTPEHLKLRLRLLPLLQVEESLIRKLTLAGTTAPEATRLAQINSDPDANYREKEVAVNSHFVWKGMFSRIVGPRRDSLEEPAIEHEDLGDPAKILSLCREDMTTLWNDPTIQAVLEFQKLRLQDLPGFFLDSLDRVASLRYLPTDDDILRARLKTLGVSEYRFQVKDSTSPSLSREWRLYDVGGHRSLVTAWAPFFDDMDAILFLAPISCFDQVLDEDPMVNRLEDSVLLWKSIVSNPLLSKTSLVLFLNKIDILKSKLDNGIKLGHYIVSYGNRPNDFESASTYLRRKFQQIHKEYSPETRPFYCHFTAVTDTRNTSHILGDVQDTIIRKQLQSSKLVS</sequence>
<dbReference type="HOGENOM" id="CLU_014184_1_1_1"/>
<dbReference type="GO" id="GO:0005737">
    <property type="term" value="C:cytoplasm"/>
    <property type="evidence" value="ECO:0007669"/>
    <property type="project" value="TreeGrafter"/>
</dbReference>
<accession>A0A0C3SDS3</accession>
<keyword evidence="2 5" id="KW-0547">Nucleotide-binding</keyword>
<evidence type="ECO:0000313" key="9">
    <source>
        <dbReference type="Proteomes" id="UP000053257"/>
    </source>
</evidence>
<evidence type="ECO:0000256" key="4">
    <source>
        <dbReference type="ARBA" id="ARBA00023224"/>
    </source>
</evidence>
<dbReference type="Proteomes" id="UP000053257">
    <property type="component" value="Unassembled WGS sequence"/>
</dbReference>
<dbReference type="PROSITE" id="PS51882">
    <property type="entry name" value="G_ALPHA"/>
    <property type="match status" value="1"/>
</dbReference>
<dbReference type="FunFam" id="3.40.50.300:FF:000692">
    <property type="entry name" value="Guanine nucleotide-binding protein subunit alpha"/>
    <property type="match status" value="1"/>
</dbReference>
<evidence type="ECO:0000256" key="6">
    <source>
        <dbReference type="PIRSR" id="PIRSR601019-2"/>
    </source>
</evidence>
<keyword evidence="9" id="KW-1185">Reference proteome</keyword>
<dbReference type="InterPro" id="IPR011025">
    <property type="entry name" value="GproteinA_insert"/>
</dbReference>
<dbReference type="GO" id="GO:0005834">
    <property type="term" value="C:heterotrimeric G-protein complex"/>
    <property type="evidence" value="ECO:0007669"/>
    <property type="project" value="TreeGrafter"/>
</dbReference>
<dbReference type="GO" id="GO:0001664">
    <property type="term" value="F:G protein-coupled receptor binding"/>
    <property type="evidence" value="ECO:0007669"/>
    <property type="project" value="TreeGrafter"/>
</dbReference>
<keyword evidence="4" id="KW-0807">Transducer</keyword>
<evidence type="ECO:0000256" key="3">
    <source>
        <dbReference type="ARBA" id="ARBA00023134"/>
    </source>
</evidence>
<feature type="compositionally biased region" description="Polar residues" evidence="7">
    <location>
        <begin position="99"/>
        <end position="110"/>
    </location>
</feature>
<dbReference type="InterPro" id="IPR001019">
    <property type="entry name" value="Gprotein_alpha_su"/>
</dbReference>
<dbReference type="OrthoDB" id="5817230at2759"/>
<dbReference type="SMART" id="SM00275">
    <property type="entry name" value="G_alpha"/>
    <property type="match status" value="1"/>
</dbReference>
<dbReference type="STRING" id="745531.A0A0C3SDS3"/>
<dbReference type="EMBL" id="KN840460">
    <property type="protein sequence ID" value="KIP09895.1"/>
    <property type="molecule type" value="Genomic_DNA"/>
</dbReference>
<feature type="compositionally biased region" description="Basic and acidic residues" evidence="7">
    <location>
        <begin position="1"/>
        <end position="10"/>
    </location>
</feature>
<dbReference type="GO" id="GO:0007188">
    <property type="term" value="P:adenylate cyclase-modulating G protein-coupled receptor signaling pathway"/>
    <property type="evidence" value="ECO:0007669"/>
    <property type="project" value="TreeGrafter"/>
</dbReference>
<dbReference type="Pfam" id="PF00503">
    <property type="entry name" value="G-alpha"/>
    <property type="match status" value="1"/>
</dbReference>
<evidence type="ECO:0000256" key="2">
    <source>
        <dbReference type="ARBA" id="ARBA00022741"/>
    </source>
</evidence>
<dbReference type="SUPFAM" id="SSF47895">
    <property type="entry name" value="Transducin (alpha subunit), insertion domain"/>
    <property type="match status" value="1"/>
</dbReference>
<dbReference type="GO" id="GO:0031683">
    <property type="term" value="F:G-protein beta/gamma-subunit complex binding"/>
    <property type="evidence" value="ECO:0007669"/>
    <property type="project" value="InterPro"/>
</dbReference>
<gene>
    <name evidence="8" type="ORF">PHLGIDRAFT_28734</name>
</gene>
<feature type="binding site" evidence="5">
    <location>
        <begin position="280"/>
        <end position="286"/>
    </location>
    <ligand>
        <name>GTP</name>
        <dbReference type="ChEBI" id="CHEBI:37565"/>
    </ligand>
</feature>
<name>A0A0C3SDS3_PHLG1</name>
<dbReference type="PANTHER" id="PTHR10218">
    <property type="entry name" value="GTP-BINDING PROTEIN ALPHA SUBUNIT"/>
    <property type="match status" value="1"/>
</dbReference>
<dbReference type="CDD" id="cd00066">
    <property type="entry name" value="G-alpha"/>
    <property type="match status" value="1"/>
</dbReference>
<keyword evidence="6" id="KW-0460">Magnesium</keyword>